<proteinExistence type="predicted"/>
<dbReference type="EMBL" id="VSSQ01001977">
    <property type="protein sequence ID" value="MPM12482.1"/>
    <property type="molecule type" value="Genomic_DNA"/>
</dbReference>
<dbReference type="Gene3D" id="3.40.50.720">
    <property type="entry name" value="NAD(P)-binding Rossmann-like Domain"/>
    <property type="match status" value="1"/>
</dbReference>
<dbReference type="NCBIfam" id="TIGR02354">
    <property type="entry name" value="thiF_fam2"/>
    <property type="match status" value="1"/>
</dbReference>
<accession>A0A644X8K3</accession>
<dbReference type="NCBIfam" id="NF006395">
    <property type="entry name" value="PRK08644.1"/>
    <property type="match status" value="1"/>
</dbReference>
<dbReference type="AlphaFoldDB" id="A0A644X8K3"/>
<evidence type="ECO:0000259" key="1">
    <source>
        <dbReference type="Pfam" id="PF00899"/>
    </source>
</evidence>
<dbReference type="GO" id="GO:0061503">
    <property type="term" value="F:tRNA threonylcarbamoyladenosine dehydratase"/>
    <property type="evidence" value="ECO:0007669"/>
    <property type="project" value="TreeGrafter"/>
</dbReference>
<dbReference type="PANTHER" id="PTHR43267:SF3">
    <property type="entry name" value="THIF PROTEIN"/>
    <property type="match status" value="1"/>
</dbReference>
<reference evidence="2" key="1">
    <citation type="submission" date="2019-08" db="EMBL/GenBank/DDBJ databases">
        <authorList>
            <person name="Kucharzyk K."/>
            <person name="Murdoch R.W."/>
            <person name="Higgins S."/>
            <person name="Loffler F."/>
        </authorList>
    </citation>
    <scope>NUCLEOTIDE SEQUENCE</scope>
</reference>
<dbReference type="InterPro" id="IPR012729">
    <property type="entry name" value="ThiF_fam2"/>
</dbReference>
<keyword evidence="2" id="KW-0548">Nucleotidyltransferase</keyword>
<organism evidence="2">
    <name type="scientific">bioreactor metagenome</name>
    <dbReference type="NCBI Taxonomy" id="1076179"/>
    <lineage>
        <taxon>unclassified sequences</taxon>
        <taxon>metagenomes</taxon>
        <taxon>ecological metagenomes</taxon>
    </lineage>
</organism>
<dbReference type="GO" id="GO:0061605">
    <property type="term" value="F:molybdopterin-synthase adenylyltransferase activity"/>
    <property type="evidence" value="ECO:0007669"/>
    <property type="project" value="UniProtKB-EC"/>
</dbReference>
<dbReference type="Pfam" id="PF00899">
    <property type="entry name" value="ThiF"/>
    <property type="match status" value="1"/>
</dbReference>
<comment type="caution">
    <text evidence="2">The sequence shown here is derived from an EMBL/GenBank/DDBJ whole genome shotgun (WGS) entry which is preliminary data.</text>
</comment>
<dbReference type="GO" id="GO:0061504">
    <property type="term" value="P:cyclic threonylcarbamoyladenosine biosynthetic process"/>
    <property type="evidence" value="ECO:0007669"/>
    <property type="project" value="TreeGrafter"/>
</dbReference>
<keyword evidence="2" id="KW-0808">Transferase</keyword>
<dbReference type="InterPro" id="IPR035985">
    <property type="entry name" value="Ubiquitin-activating_enz"/>
</dbReference>
<dbReference type="EC" id="2.7.7.80" evidence="2"/>
<name>A0A644X8K3_9ZZZZ</name>
<dbReference type="InterPro" id="IPR045886">
    <property type="entry name" value="ThiF/MoeB/HesA"/>
</dbReference>
<gene>
    <name evidence="2" type="primary">moeB_2</name>
    <name evidence="2" type="ORF">SDC9_58835</name>
</gene>
<dbReference type="GO" id="GO:0008641">
    <property type="term" value="F:ubiquitin-like modifier activating enzyme activity"/>
    <property type="evidence" value="ECO:0007669"/>
    <property type="project" value="InterPro"/>
</dbReference>
<protein>
    <submittedName>
        <fullName evidence="2">Molybdopterin-synthase adenylyltransferase</fullName>
        <ecNumber evidence="2">2.7.7.80</ecNumber>
    </submittedName>
</protein>
<evidence type="ECO:0000313" key="2">
    <source>
        <dbReference type="EMBL" id="MPM12482.1"/>
    </source>
</evidence>
<dbReference type="InterPro" id="IPR000594">
    <property type="entry name" value="ThiF_NAD_FAD-bd"/>
</dbReference>
<feature type="domain" description="THIF-type NAD/FAD binding fold" evidence="1">
    <location>
        <begin position="11"/>
        <end position="193"/>
    </location>
</feature>
<dbReference type="PANTHER" id="PTHR43267">
    <property type="entry name" value="TRNA THREONYLCARBAMOYLADENOSINE DEHYDRATASE"/>
    <property type="match status" value="1"/>
</dbReference>
<sequence length="204" mass="22260">MPTFNQIKSILSKSRVGIAGAGGLGSNCAAHLVRCGIGKLIIADYDVVSVPNLNRQFYFYHQAGMTKVEALRDNLTMINPDALVQMHNAKVTKENIALLFAVCDVVVEAFDDASEKEMFIEGMLELFPGKPVVAASGMAGWGRNRELDVVRSGNLYVCGDKQSEVSEENPPLSPRVNIVAAMQANLVLEILLNGVLQEYEDFIK</sequence>
<dbReference type="SUPFAM" id="SSF69572">
    <property type="entry name" value="Activating enzymes of the ubiquitin-like proteins"/>
    <property type="match status" value="1"/>
</dbReference>